<organism evidence="1 2">
    <name type="scientific">Zophobas morio</name>
    <dbReference type="NCBI Taxonomy" id="2755281"/>
    <lineage>
        <taxon>Eukaryota</taxon>
        <taxon>Metazoa</taxon>
        <taxon>Ecdysozoa</taxon>
        <taxon>Arthropoda</taxon>
        <taxon>Hexapoda</taxon>
        <taxon>Insecta</taxon>
        <taxon>Pterygota</taxon>
        <taxon>Neoptera</taxon>
        <taxon>Endopterygota</taxon>
        <taxon>Coleoptera</taxon>
        <taxon>Polyphaga</taxon>
        <taxon>Cucujiformia</taxon>
        <taxon>Tenebrionidae</taxon>
        <taxon>Zophobas</taxon>
    </lineage>
</organism>
<name>A0AA38HSW5_9CUCU</name>
<gene>
    <name evidence="1" type="ORF">Zmor_026042</name>
</gene>
<dbReference type="EMBL" id="JALNTZ010000008">
    <property type="protein sequence ID" value="KAJ3643323.1"/>
    <property type="molecule type" value="Genomic_DNA"/>
</dbReference>
<evidence type="ECO:0000313" key="2">
    <source>
        <dbReference type="Proteomes" id="UP001168821"/>
    </source>
</evidence>
<keyword evidence="2" id="KW-1185">Reference proteome</keyword>
<accession>A0AA38HSW5</accession>
<dbReference type="AlphaFoldDB" id="A0AA38HSW5"/>
<sequence length="111" mass="12547">MDCAKPSISLVVATFFSSLEVYCCVQRISLPLMAFKFRPLWSKFRAVGRDGRSQIGILEGTFGILVRGRVLNRRQGVYVSVRVFVIDSSPHTPCDVGKKMCDWRIVSRADF</sequence>
<evidence type="ECO:0000313" key="1">
    <source>
        <dbReference type="EMBL" id="KAJ3643323.1"/>
    </source>
</evidence>
<proteinExistence type="predicted"/>
<dbReference type="Proteomes" id="UP001168821">
    <property type="component" value="Unassembled WGS sequence"/>
</dbReference>
<comment type="caution">
    <text evidence="1">The sequence shown here is derived from an EMBL/GenBank/DDBJ whole genome shotgun (WGS) entry which is preliminary data.</text>
</comment>
<reference evidence="1" key="1">
    <citation type="journal article" date="2023" name="G3 (Bethesda)">
        <title>Whole genome assemblies of Zophobas morio and Tenebrio molitor.</title>
        <authorList>
            <person name="Kaur S."/>
            <person name="Stinson S.A."/>
            <person name="diCenzo G.C."/>
        </authorList>
    </citation>
    <scope>NUCLEOTIDE SEQUENCE</scope>
    <source>
        <strain evidence="1">QUZm001</strain>
    </source>
</reference>
<protein>
    <submittedName>
        <fullName evidence="1">Uncharacterized protein</fullName>
    </submittedName>
</protein>